<dbReference type="GO" id="GO:0009088">
    <property type="term" value="P:threonine biosynthetic process"/>
    <property type="evidence" value="ECO:0007669"/>
    <property type="project" value="UniProtKB-UniRule"/>
</dbReference>
<dbReference type="Gene3D" id="3.30.360.10">
    <property type="entry name" value="Dihydrodipicolinate Reductase, domain 2"/>
    <property type="match status" value="1"/>
</dbReference>
<evidence type="ECO:0000256" key="16">
    <source>
        <dbReference type="PIRSR" id="PIRSR000148-1"/>
    </source>
</evidence>
<dbReference type="GO" id="GO:0004073">
    <property type="term" value="F:aspartate-semialdehyde dehydrogenase activity"/>
    <property type="evidence" value="ECO:0007669"/>
    <property type="project" value="UniProtKB-UniRule"/>
</dbReference>
<dbReference type="GO" id="GO:0019877">
    <property type="term" value="P:diaminopimelate biosynthetic process"/>
    <property type="evidence" value="ECO:0007669"/>
    <property type="project" value="UniProtKB-UniRule"/>
</dbReference>
<feature type="binding site" evidence="15">
    <location>
        <position position="317"/>
    </location>
    <ligand>
        <name>NADP(+)</name>
        <dbReference type="ChEBI" id="CHEBI:58349"/>
    </ligand>
</feature>
<feature type="active site" description="Acyl-thioester intermediate" evidence="15 16">
    <location>
        <position position="131"/>
    </location>
</feature>
<evidence type="ECO:0000256" key="8">
    <source>
        <dbReference type="ARBA" id="ARBA00022697"/>
    </source>
</evidence>
<evidence type="ECO:0000256" key="6">
    <source>
        <dbReference type="ARBA" id="ARBA00013120"/>
    </source>
</evidence>
<evidence type="ECO:0000256" key="14">
    <source>
        <dbReference type="ARBA" id="ARBA00047891"/>
    </source>
</evidence>
<dbReference type="PANTHER" id="PTHR46278">
    <property type="entry name" value="DEHYDROGENASE, PUTATIVE-RELATED"/>
    <property type="match status" value="1"/>
</dbReference>
<name>A0AAW9RBW7_9GAMM</name>
<evidence type="ECO:0000256" key="3">
    <source>
        <dbReference type="ARBA" id="ARBA00005097"/>
    </source>
</evidence>
<dbReference type="NCBIfam" id="NF011456">
    <property type="entry name" value="PRK14874.1"/>
    <property type="match status" value="1"/>
</dbReference>
<dbReference type="GO" id="GO:0071266">
    <property type="term" value="P:'de novo' L-methionine biosynthetic process"/>
    <property type="evidence" value="ECO:0007669"/>
    <property type="project" value="UniProtKB-UniRule"/>
</dbReference>
<evidence type="ECO:0000256" key="1">
    <source>
        <dbReference type="ARBA" id="ARBA00005021"/>
    </source>
</evidence>
<evidence type="ECO:0000256" key="4">
    <source>
        <dbReference type="ARBA" id="ARBA00010584"/>
    </source>
</evidence>
<keyword evidence="13 15" id="KW-0486">Methionine biosynthesis</keyword>
<evidence type="ECO:0000313" key="19">
    <source>
        <dbReference type="Proteomes" id="UP001359886"/>
    </source>
</evidence>
<keyword evidence="7 15" id="KW-0028">Amino-acid biosynthesis</keyword>
<keyword evidence="11 15" id="KW-0560">Oxidoreductase</keyword>
<comment type="subunit">
    <text evidence="5 15">Homodimer.</text>
</comment>
<evidence type="ECO:0000313" key="18">
    <source>
        <dbReference type="EMBL" id="MEJ8566829.1"/>
    </source>
</evidence>
<dbReference type="GO" id="GO:0050661">
    <property type="term" value="F:NADP binding"/>
    <property type="evidence" value="ECO:0007669"/>
    <property type="project" value="UniProtKB-UniRule"/>
</dbReference>
<feature type="binding site" evidence="15">
    <location>
        <begin position="12"/>
        <end position="15"/>
    </location>
    <ligand>
        <name>NADP(+)</name>
        <dbReference type="ChEBI" id="CHEBI:58349"/>
    </ligand>
</feature>
<protein>
    <recommendedName>
        <fullName evidence="6 15">Aspartate-semialdehyde dehydrogenase</fullName>
        <shortName evidence="15">ASA dehydrogenase</shortName>
        <shortName evidence="15">ASADH</shortName>
        <ecNumber evidence="6 15">1.2.1.11</ecNumber>
    </recommendedName>
    <alternativeName>
        <fullName evidence="15">Aspartate-beta-semialdehyde dehydrogenase</fullName>
    </alternativeName>
</protein>
<comment type="catalytic activity">
    <reaction evidence="14 15">
        <text>L-aspartate 4-semialdehyde + phosphate + NADP(+) = 4-phospho-L-aspartate + NADPH + H(+)</text>
        <dbReference type="Rhea" id="RHEA:24284"/>
        <dbReference type="ChEBI" id="CHEBI:15378"/>
        <dbReference type="ChEBI" id="CHEBI:43474"/>
        <dbReference type="ChEBI" id="CHEBI:57535"/>
        <dbReference type="ChEBI" id="CHEBI:57783"/>
        <dbReference type="ChEBI" id="CHEBI:58349"/>
        <dbReference type="ChEBI" id="CHEBI:537519"/>
        <dbReference type="EC" id="1.2.1.11"/>
    </reaction>
</comment>
<dbReference type="SUPFAM" id="SSF51735">
    <property type="entry name" value="NAD(P)-binding Rossmann-fold domains"/>
    <property type="match status" value="1"/>
</dbReference>
<comment type="caution">
    <text evidence="15">Lacks conserved residue(s) required for the propagation of feature annotation.</text>
</comment>
<keyword evidence="9 15" id="KW-0521">NADP</keyword>
<dbReference type="Gene3D" id="3.40.50.720">
    <property type="entry name" value="NAD(P)-binding Rossmann-like Domain"/>
    <property type="match status" value="1"/>
</dbReference>
<proteinExistence type="inferred from homology"/>
<evidence type="ECO:0000256" key="2">
    <source>
        <dbReference type="ARBA" id="ARBA00005076"/>
    </source>
</evidence>
<dbReference type="CDD" id="cd02316">
    <property type="entry name" value="VcASADH2_like_N"/>
    <property type="match status" value="1"/>
</dbReference>
<dbReference type="NCBIfam" id="TIGR01296">
    <property type="entry name" value="asd_B"/>
    <property type="match status" value="1"/>
</dbReference>
<evidence type="ECO:0000256" key="10">
    <source>
        <dbReference type="ARBA" id="ARBA00022915"/>
    </source>
</evidence>
<evidence type="ECO:0000256" key="11">
    <source>
        <dbReference type="ARBA" id="ARBA00023002"/>
    </source>
</evidence>
<dbReference type="GO" id="GO:0009089">
    <property type="term" value="P:lysine biosynthetic process via diaminopimelate"/>
    <property type="evidence" value="ECO:0007669"/>
    <property type="project" value="UniProtKB-UniRule"/>
</dbReference>
<accession>A0AAW9RBW7</accession>
<dbReference type="GO" id="GO:0051287">
    <property type="term" value="F:NAD binding"/>
    <property type="evidence" value="ECO:0007669"/>
    <property type="project" value="InterPro"/>
</dbReference>
<feature type="active site" description="Proton acceptor" evidence="15 16">
    <location>
        <position position="244"/>
    </location>
</feature>
<dbReference type="NCBIfam" id="NF004224">
    <property type="entry name" value="PRK05671.1"/>
    <property type="match status" value="1"/>
</dbReference>
<gene>
    <name evidence="15" type="primary">asd</name>
    <name evidence="18" type="ORF">V3330_04230</name>
</gene>
<evidence type="ECO:0000256" key="9">
    <source>
        <dbReference type="ARBA" id="ARBA00022857"/>
    </source>
</evidence>
<dbReference type="RefSeq" id="WP_354694147.1">
    <property type="nucleotide sequence ID" value="NZ_JAZHOG010000002.1"/>
</dbReference>
<feature type="binding site" evidence="15">
    <location>
        <position position="237"/>
    </location>
    <ligand>
        <name>substrate</name>
    </ligand>
</feature>
<dbReference type="GO" id="GO:0009097">
    <property type="term" value="P:isoleucine biosynthetic process"/>
    <property type="evidence" value="ECO:0007669"/>
    <property type="project" value="UniProtKB-UniRule"/>
</dbReference>
<keyword evidence="19" id="KW-1185">Reference proteome</keyword>
<dbReference type="PIRSF" id="PIRSF000148">
    <property type="entry name" value="ASA_dh"/>
    <property type="match status" value="1"/>
</dbReference>
<dbReference type="EC" id="1.2.1.11" evidence="6 15"/>
<evidence type="ECO:0000256" key="13">
    <source>
        <dbReference type="ARBA" id="ARBA00023167"/>
    </source>
</evidence>
<dbReference type="SUPFAM" id="SSF55347">
    <property type="entry name" value="Glyceraldehyde-3-phosphate dehydrogenase-like, C-terminal domain"/>
    <property type="match status" value="1"/>
</dbReference>
<dbReference type="PANTHER" id="PTHR46278:SF2">
    <property type="entry name" value="ASPARTATE-SEMIALDEHYDE DEHYDROGENASE"/>
    <property type="match status" value="1"/>
</dbReference>
<evidence type="ECO:0000256" key="15">
    <source>
        <dbReference type="HAMAP-Rule" id="MF_02121"/>
    </source>
</evidence>
<comment type="pathway">
    <text evidence="1 15">Amino-acid biosynthesis; L-methionine biosynthesis via de novo pathway; L-homoserine from L-aspartate: step 2/3.</text>
</comment>
<feature type="binding site" evidence="15">
    <location>
        <begin position="161"/>
        <end position="162"/>
    </location>
    <ligand>
        <name>NADP(+)</name>
        <dbReference type="ChEBI" id="CHEBI:58349"/>
    </ligand>
</feature>
<dbReference type="Proteomes" id="UP001359886">
    <property type="component" value="Unassembled WGS sequence"/>
</dbReference>
<keyword evidence="12 15" id="KW-0457">Lysine biosynthesis</keyword>
<dbReference type="InterPro" id="IPR000534">
    <property type="entry name" value="Semialdehyde_DH_NAD-bd"/>
</dbReference>
<dbReference type="AlphaFoldDB" id="A0AAW9RBW7"/>
<dbReference type="InterPro" id="IPR012080">
    <property type="entry name" value="Asp_semialdehyde_DH"/>
</dbReference>
<dbReference type="Pfam" id="PF01118">
    <property type="entry name" value="Semialdhyde_dh"/>
    <property type="match status" value="1"/>
</dbReference>
<organism evidence="18 19">
    <name type="scientific">Elongatibacter sediminis</name>
    <dbReference type="NCBI Taxonomy" id="3119006"/>
    <lineage>
        <taxon>Bacteria</taxon>
        <taxon>Pseudomonadati</taxon>
        <taxon>Pseudomonadota</taxon>
        <taxon>Gammaproteobacteria</taxon>
        <taxon>Chromatiales</taxon>
        <taxon>Wenzhouxiangellaceae</taxon>
        <taxon>Elongatibacter</taxon>
    </lineage>
</organism>
<comment type="pathway">
    <text evidence="2 15">Amino-acid biosynthesis; L-lysine biosynthesis via DAP pathway; (S)-tetrahydrodipicolinate from L-aspartate: step 2/4.</text>
</comment>
<comment type="function">
    <text evidence="15">Catalyzes the NADPH-dependent formation of L-aspartate-semialdehyde (L-ASA) by the reductive dephosphorylation of L-aspartyl-4-phosphate.</text>
</comment>
<dbReference type="InterPro" id="IPR036291">
    <property type="entry name" value="NAD(P)-bd_dom_sf"/>
</dbReference>
<keyword evidence="8 15" id="KW-0791">Threonine biosynthesis</keyword>
<evidence type="ECO:0000256" key="12">
    <source>
        <dbReference type="ARBA" id="ARBA00023154"/>
    </source>
</evidence>
<evidence type="ECO:0000256" key="5">
    <source>
        <dbReference type="ARBA" id="ARBA00011738"/>
    </source>
</evidence>
<dbReference type="HAMAP" id="MF_02121">
    <property type="entry name" value="ASADH"/>
    <property type="match status" value="1"/>
</dbReference>
<comment type="pathway">
    <text evidence="3 15">Amino-acid biosynthesis; L-threonine biosynthesis; L-threonine from L-aspartate: step 2/5.</text>
</comment>
<dbReference type="CDD" id="cd18131">
    <property type="entry name" value="ASADH_C_bac_euk_like"/>
    <property type="match status" value="1"/>
</dbReference>
<reference evidence="18 19" key="1">
    <citation type="submission" date="2024-02" db="EMBL/GenBank/DDBJ databases">
        <title>A novel Wenzhouxiangellaceae bacterium, isolated from coastal sediments.</title>
        <authorList>
            <person name="Du Z.-J."/>
            <person name="Ye Y.-Q."/>
            <person name="Zhang X.-Y."/>
        </authorList>
    </citation>
    <scope>NUCLEOTIDE SEQUENCE [LARGE SCALE GENOMIC DNA]</scope>
    <source>
        <strain evidence="18 19">CH-27</strain>
    </source>
</reference>
<dbReference type="GO" id="GO:0046983">
    <property type="term" value="F:protein dimerization activity"/>
    <property type="evidence" value="ECO:0007669"/>
    <property type="project" value="InterPro"/>
</dbReference>
<dbReference type="SMART" id="SM00859">
    <property type="entry name" value="Semialdhyde_dh"/>
    <property type="match status" value="1"/>
</dbReference>
<sequence length="355" mass="38131">MNRPRIAVVGASGAVGEVMLSILAERGHRDDRVVALASERSAGQEVEFGASQLTVENLADFDFSEVDYALFSAGGSVSKEHAPRAAEAGSIVIDNTSAFRYDDDILLVVPEVNGRRLEEVTRGSIIANPNCSTIQMVVALAPVHAAAGITRVNVATYQSVSGAGRKGLHELANQTAQRLNFQDPDVKAFAQPIAFNVLPQIDEMLDNGYSREEMKMHWETQKILEDSGVDVNATAVRVPVFYGHAEAVHFETRDDIGIEEVAELLRNAPGIELMEGADGIHPTPVSHASGKDPVYVGRLRRDLSHPRGISMWVVADNVRKGAALNAVQIMERLEAIREAVGKSAAADVHSVPAAG</sequence>
<comment type="similarity">
    <text evidence="4 15">Belongs to the aspartate-semialdehyde dehydrogenase family.</text>
</comment>
<feature type="binding site" evidence="15">
    <location>
        <position position="100"/>
    </location>
    <ligand>
        <name>phosphate</name>
        <dbReference type="ChEBI" id="CHEBI:43474"/>
    </ligand>
</feature>
<comment type="caution">
    <text evidence="18">The sequence shown here is derived from an EMBL/GenBank/DDBJ whole genome shotgun (WGS) entry which is preliminary data.</text>
</comment>
<evidence type="ECO:0000259" key="17">
    <source>
        <dbReference type="SMART" id="SM00859"/>
    </source>
</evidence>
<dbReference type="InterPro" id="IPR005986">
    <property type="entry name" value="Asp_semialdehyde_DH_beta"/>
</dbReference>
<keyword evidence="10 15" id="KW-0220">Diaminopimelate biosynthesis</keyword>
<feature type="binding site" evidence="15">
    <location>
        <position position="158"/>
    </location>
    <ligand>
        <name>substrate</name>
    </ligand>
</feature>
<dbReference type="EMBL" id="JAZHOG010000002">
    <property type="protein sequence ID" value="MEJ8566829.1"/>
    <property type="molecule type" value="Genomic_DNA"/>
</dbReference>
<evidence type="ECO:0000256" key="7">
    <source>
        <dbReference type="ARBA" id="ARBA00022605"/>
    </source>
</evidence>
<feature type="domain" description="Semialdehyde dehydrogenase NAD-binding" evidence="17">
    <location>
        <begin position="5"/>
        <end position="120"/>
    </location>
</feature>
<dbReference type="Pfam" id="PF02774">
    <property type="entry name" value="Semialdhyde_dhC"/>
    <property type="match status" value="1"/>
</dbReference>
<dbReference type="InterPro" id="IPR012280">
    <property type="entry name" value="Semialdhyde_DH_dimer_dom"/>
</dbReference>
<feature type="binding site" evidence="15">
    <location>
        <begin position="40"/>
        <end position="41"/>
    </location>
    <ligand>
        <name>NADP(+)</name>
        <dbReference type="ChEBI" id="CHEBI:58349"/>
    </ligand>
</feature>